<accession>A0ABZ3CQS6</accession>
<dbReference type="EMBL" id="CP151919">
    <property type="protein sequence ID" value="XAD53461.1"/>
    <property type="molecule type" value="Genomic_DNA"/>
</dbReference>
<dbReference type="Proteomes" id="UP001453229">
    <property type="component" value="Chromosome"/>
</dbReference>
<reference evidence="1 2" key="1">
    <citation type="submission" date="2024-04" db="EMBL/GenBank/DDBJ databases">
        <title>Salinicola lusitanus LLJ914,a marine bacterium isolated from the Okinawa Trough.</title>
        <authorList>
            <person name="Li J."/>
        </authorList>
    </citation>
    <scope>NUCLEOTIDE SEQUENCE [LARGE SCALE GENOMIC DNA]</scope>
    <source>
        <strain evidence="1 2">LLJ914</strain>
    </source>
</reference>
<dbReference type="PROSITE" id="PS51257">
    <property type="entry name" value="PROKAR_LIPOPROTEIN"/>
    <property type="match status" value="1"/>
</dbReference>
<sequence length="127" mass="13894">MKKTFIAIAVAGLLAGCASYGNQKLGDETEATVSSKIHEDETTQADLLNMLGNPTDKSFREDGKEEWTYVYSDASADAVNFIPFVGLFGTSTSGTLKKLNVIFNEDDTVWRYAMTESANDMKTGVFK</sequence>
<name>A0ABZ3CQS6_9GAMM</name>
<evidence type="ECO:0008006" key="3">
    <source>
        <dbReference type="Google" id="ProtNLM"/>
    </source>
</evidence>
<evidence type="ECO:0000313" key="1">
    <source>
        <dbReference type="EMBL" id="XAD53461.1"/>
    </source>
</evidence>
<gene>
    <name evidence="1" type="ORF">AAGT95_16675</name>
</gene>
<evidence type="ECO:0000313" key="2">
    <source>
        <dbReference type="Proteomes" id="UP001453229"/>
    </source>
</evidence>
<proteinExistence type="predicted"/>
<protein>
    <recommendedName>
        <fullName evidence="3">Lipoprotein SmpA/OmlA domain-containing protein</fullName>
    </recommendedName>
</protein>
<dbReference type="RefSeq" id="WP_342594521.1">
    <property type="nucleotide sequence ID" value="NZ_CP151919.1"/>
</dbReference>
<organism evidence="1 2">
    <name type="scientific">Salinicola lusitanus</name>
    <dbReference type="NCBI Taxonomy" id="1949085"/>
    <lineage>
        <taxon>Bacteria</taxon>
        <taxon>Pseudomonadati</taxon>
        <taxon>Pseudomonadota</taxon>
        <taxon>Gammaproteobacteria</taxon>
        <taxon>Oceanospirillales</taxon>
        <taxon>Halomonadaceae</taxon>
        <taxon>Salinicola</taxon>
    </lineage>
</organism>
<keyword evidence="2" id="KW-1185">Reference proteome</keyword>